<dbReference type="Proteomes" id="UP001431449">
    <property type="component" value="Unassembled WGS sequence"/>
</dbReference>
<gene>
    <name evidence="2" type="ORF">M0G41_11035</name>
</gene>
<accession>A0ABT0GI27</accession>
<name>A0ABT0GI27_9GAMM</name>
<proteinExistence type="predicted"/>
<dbReference type="Pfam" id="PF11101">
    <property type="entry name" value="DUF2884"/>
    <property type="match status" value="1"/>
</dbReference>
<feature type="chain" id="PRO_5047292910" evidence="1">
    <location>
        <begin position="26"/>
        <end position="253"/>
    </location>
</feature>
<feature type="signal peptide" evidence="1">
    <location>
        <begin position="1"/>
        <end position="25"/>
    </location>
</feature>
<evidence type="ECO:0000256" key="1">
    <source>
        <dbReference type="SAM" id="SignalP"/>
    </source>
</evidence>
<dbReference type="RefSeq" id="WP_248209250.1">
    <property type="nucleotide sequence ID" value="NZ_JALNMH010000008.1"/>
</dbReference>
<keyword evidence="3" id="KW-1185">Reference proteome</keyword>
<organism evidence="2 3">
    <name type="scientific">Pseudomarimonas salicorniae</name>
    <dbReference type="NCBI Taxonomy" id="2933270"/>
    <lineage>
        <taxon>Bacteria</taxon>
        <taxon>Pseudomonadati</taxon>
        <taxon>Pseudomonadota</taxon>
        <taxon>Gammaproteobacteria</taxon>
        <taxon>Lysobacterales</taxon>
        <taxon>Lysobacteraceae</taxon>
        <taxon>Pseudomarimonas</taxon>
    </lineage>
</organism>
<protein>
    <submittedName>
        <fullName evidence="2">YggN family protein</fullName>
    </submittedName>
</protein>
<keyword evidence="1" id="KW-0732">Signal</keyword>
<evidence type="ECO:0000313" key="2">
    <source>
        <dbReference type="EMBL" id="MCK7594204.1"/>
    </source>
</evidence>
<dbReference type="EMBL" id="JALNMH010000008">
    <property type="protein sequence ID" value="MCK7594204.1"/>
    <property type="molecule type" value="Genomic_DNA"/>
</dbReference>
<dbReference type="InterPro" id="IPR021307">
    <property type="entry name" value="DUF2884"/>
</dbReference>
<sequence>MHQPVLTPLFLALGLALGLGSAAQAGTHLDLDECEVHSDYGLRLKQGSVELQRKSGEPKVVRLADGRLWLDGVEQTLSAADEKRVREIEREVGAMMPEVQAIAEEGLDMALDALAHVARSLGDGDPALMKEINRARKDFGEAIDIRMRDGVLDDGLLERDIEALVERLTPQIAGKVASLAITAALSGDEATAKDFERRAEAMGKELEQVMEARGKALEARAEQLCGRIADIDAIENALEFRLADGKPLNLVRM</sequence>
<comment type="caution">
    <text evidence="2">The sequence shown here is derived from an EMBL/GenBank/DDBJ whole genome shotgun (WGS) entry which is preliminary data.</text>
</comment>
<evidence type="ECO:0000313" key="3">
    <source>
        <dbReference type="Proteomes" id="UP001431449"/>
    </source>
</evidence>
<reference evidence="2" key="1">
    <citation type="submission" date="2022-04" db="EMBL/GenBank/DDBJ databases">
        <title>Lysobacter sp. CAU 1642 isolated from sea sand.</title>
        <authorList>
            <person name="Kim W."/>
        </authorList>
    </citation>
    <scope>NUCLEOTIDE SEQUENCE</scope>
    <source>
        <strain evidence="2">CAU 1642</strain>
    </source>
</reference>